<keyword evidence="4 7" id="KW-0808">Transferase</keyword>
<proteinExistence type="predicted"/>
<evidence type="ECO:0000313" key="8">
    <source>
        <dbReference type="Proteomes" id="UP000451565"/>
    </source>
</evidence>
<evidence type="ECO:0000256" key="1">
    <source>
        <dbReference type="ARBA" id="ARBA00022490"/>
    </source>
</evidence>
<dbReference type="Gene3D" id="3.30.950.10">
    <property type="entry name" value="Methyltransferase, Cobalt-precorrin-4 Transmethylase, Domain 2"/>
    <property type="match status" value="1"/>
</dbReference>
<dbReference type="PANTHER" id="PTHR46111">
    <property type="entry name" value="RIBOSOMAL RNA SMALL SUBUNIT METHYLTRANSFERASE I"/>
    <property type="match status" value="1"/>
</dbReference>
<dbReference type="PANTHER" id="PTHR46111:SF2">
    <property type="entry name" value="SAM-DEPENDENT METHYLTRANSFERASE"/>
    <property type="match status" value="1"/>
</dbReference>
<evidence type="ECO:0000259" key="6">
    <source>
        <dbReference type="Pfam" id="PF00590"/>
    </source>
</evidence>
<keyword evidence="2" id="KW-0698">rRNA processing</keyword>
<organism evidence="7 8">
    <name type="scientific">Glaciimonas soli</name>
    <dbReference type="NCBI Taxonomy" id="2590999"/>
    <lineage>
        <taxon>Bacteria</taxon>
        <taxon>Pseudomonadati</taxon>
        <taxon>Pseudomonadota</taxon>
        <taxon>Betaproteobacteria</taxon>
        <taxon>Burkholderiales</taxon>
        <taxon>Oxalobacteraceae</taxon>
        <taxon>Glaciimonas</taxon>
    </lineage>
</organism>
<dbReference type="RefSeq" id="WP_153235303.1">
    <property type="nucleotide sequence ID" value="NZ_WINI01000007.1"/>
</dbReference>
<dbReference type="InterPro" id="IPR008189">
    <property type="entry name" value="rRNA_ssu_MeTfrase_I"/>
</dbReference>
<dbReference type="InterPro" id="IPR014776">
    <property type="entry name" value="4pyrrole_Mease_sub2"/>
</dbReference>
<dbReference type="OrthoDB" id="7061662at2"/>
<keyword evidence="1" id="KW-0963">Cytoplasm</keyword>
<keyword evidence="8" id="KW-1185">Reference proteome</keyword>
<dbReference type="Proteomes" id="UP000451565">
    <property type="component" value="Unassembled WGS sequence"/>
</dbReference>
<evidence type="ECO:0000256" key="5">
    <source>
        <dbReference type="ARBA" id="ARBA00022691"/>
    </source>
</evidence>
<dbReference type="InterPro" id="IPR014777">
    <property type="entry name" value="4pyrrole_Mease_sub1"/>
</dbReference>
<dbReference type="GO" id="GO:0008168">
    <property type="term" value="F:methyltransferase activity"/>
    <property type="evidence" value="ECO:0007669"/>
    <property type="project" value="UniProtKB-KW"/>
</dbReference>
<name>A0A843YPH1_9BURK</name>
<dbReference type="CDD" id="cd11649">
    <property type="entry name" value="RsmI_like"/>
    <property type="match status" value="1"/>
</dbReference>
<dbReference type="SUPFAM" id="SSF53790">
    <property type="entry name" value="Tetrapyrrole methylase"/>
    <property type="match status" value="1"/>
</dbReference>
<dbReference type="Gene3D" id="3.40.1010.10">
    <property type="entry name" value="Cobalt-precorrin-4 Transmethylase, Domain 1"/>
    <property type="match status" value="1"/>
</dbReference>
<comment type="caution">
    <text evidence="7">The sequence shown here is derived from an EMBL/GenBank/DDBJ whole genome shotgun (WGS) entry which is preliminary data.</text>
</comment>
<dbReference type="GO" id="GO:0032259">
    <property type="term" value="P:methylation"/>
    <property type="evidence" value="ECO:0007669"/>
    <property type="project" value="UniProtKB-KW"/>
</dbReference>
<evidence type="ECO:0000256" key="4">
    <source>
        <dbReference type="ARBA" id="ARBA00022679"/>
    </source>
</evidence>
<keyword evidence="3 7" id="KW-0489">Methyltransferase</keyword>
<feature type="domain" description="Tetrapyrrole methylase" evidence="6">
    <location>
        <begin position="47"/>
        <end position="223"/>
    </location>
</feature>
<evidence type="ECO:0000313" key="7">
    <source>
        <dbReference type="EMBL" id="MQR01709.1"/>
    </source>
</evidence>
<dbReference type="EMBL" id="WINI01000007">
    <property type="protein sequence ID" value="MQR01709.1"/>
    <property type="molecule type" value="Genomic_DNA"/>
</dbReference>
<keyword evidence="5" id="KW-0949">S-adenosyl-L-methionine</keyword>
<reference evidence="7 8" key="1">
    <citation type="submission" date="2019-10" db="EMBL/GenBank/DDBJ databases">
        <title>Glaciimonas soli sp. nov., a psychrophilic bacterium isolated from the forest soil of a high elevation mountain in Taiwan.</title>
        <authorList>
            <person name="Wang L.-T."/>
            <person name="Shieh W.Y."/>
        </authorList>
    </citation>
    <scope>NUCLEOTIDE SEQUENCE [LARGE SCALE GENOMIC DNA]</scope>
    <source>
        <strain evidence="7 8">GS1</strain>
    </source>
</reference>
<accession>A0A843YPH1</accession>
<sequence length="250" mass="26677">MTGTLYLIPNTLGTNEESVSDPLLSVIPTEVQATTAKLAYFIAENAKTTRAFLKLVNAAHPLAQPLQSITIAELNVNTPAAALPALLAPLLNGQDAGLISEAGVPAVADPGANLVRLAHEHGIQVRPLVGPSSLLLAVMSSGLNGQSFAFNGYLPTDAEQRTKRIKALELRSRQEKQTQLFIETPYRNSAFLEALSTTCQANTLICVATDLTLPSETIKTQTAARWKTALAANKGPDFHKKPTVFLLLAE</sequence>
<dbReference type="PIRSF" id="PIRSF005917">
    <property type="entry name" value="MTase_YraL"/>
    <property type="match status" value="1"/>
</dbReference>
<dbReference type="GO" id="GO:0006364">
    <property type="term" value="P:rRNA processing"/>
    <property type="evidence" value="ECO:0007669"/>
    <property type="project" value="UniProtKB-KW"/>
</dbReference>
<gene>
    <name evidence="7" type="ORF">GEV47_13600</name>
</gene>
<dbReference type="InterPro" id="IPR035996">
    <property type="entry name" value="4pyrrol_Methylase_sf"/>
</dbReference>
<dbReference type="InterPro" id="IPR000878">
    <property type="entry name" value="4pyrrol_Mease"/>
</dbReference>
<evidence type="ECO:0000256" key="3">
    <source>
        <dbReference type="ARBA" id="ARBA00022603"/>
    </source>
</evidence>
<evidence type="ECO:0000256" key="2">
    <source>
        <dbReference type="ARBA" id="ARBA00022552"/>
    </source>
</evidence>
<protein>
    <submittedName>
        <fullName evidence="7">SAM-dependent methyltransferase</fullName>
    </submittedName>
</protein>
<dbReference type="Pfam" id="PF00590">
    <property type="entry name" value="TP_methylase"/>
    <property type="match status" value="1"/>
</dbReference>
<dbReference type="AlphaFoldDB" id="A0A843YPH1"/>